<evidence type="ECO:0000259" key="7">
    <source>
        <dbReference type="PROSITE" id="PS50887"/>
    </source>
</evidence>
<dbReference type="GO" id="GO:0003824">
    <property type="term" value="F:catalytic activity"/>
    <property type="evidence" value="ECO:0007669"/>
    <property type="project" value="UniProtKB-ARBA"/>
</dbReference>
<keyword evidence="4 5" id="KW-0472">Membrane</keyword>
<dbReference type="AlphaFoldDB" id="A0A415DUP0"/>
<comment type="caution">
    <text evidence="8">The sequence shown here is derived from an EMBL/GenBank/DDBJ whole genome shotgun (WGS) entry which is preliminary data.</text>
</comment>
<dbReference type="Gene3D" id="3.30.70.270">
    <property type="match status" value="1"/>
</dbReference>
<dbReference type="PROSITE" id="PS50839">
    <property type="entry name" value="CHASE"/>
    <property type="match status" value="1"/>
</dbReference>
<dbReference type="Pfam" id="PF03924">
    <property type="entry name" value="CHASE"/>
    <property type="match status" value="1"/>
</dbReference>
<reference evidence="8 9" key="1">
    <citation type="submission" date="2018-08" db="EMBL/GenBank/DDBJ databases">
        <title>A genome reference for cultivated species of the human gut microbiota.</title>
        <authorList>
            <person name="Zou Y."/>
            <person name="Xue W."/>
            <person name="Luo G."/>
        </authorList>
    </citation>
    <scope>NUCLEOTIDE SEQUENCE [LARGE SCALE GENOMIC DNA]</scope>
    <source>
        <strain evidence="8 9">AM07-24</strain>
    </source>
</reference>
<dbReference type="Gene3D" id="3.30.450.350">
    <property type="entry name" value="CHASE domain"/>
    <property type="match status" value="1"/>
</dbReference>
<feature type="domain" description="CHASE" evidence="6">
    <location>
        <begin position="161"/>
        <end position="253"/>
    </location>
</feature>
<feature type="transmembrane region" description="Helical" evidence="5">
    <location>
        <begin position="68"/>
        <end position="87"/>
    </location>
</feature>
<dbReference type="InterPro" id="IPR029787">
    <property type="entry name" value="Nucleotide_cyclase"/>
</dbReference>
<proteinExistence type="predicted"/>
<dbReference type="PROSITE" id="PS50887">
    <property type="entry name" value="GGDEF"/>
    <property type="match status" value="1"/>
</dbReference>
<dbReference type="CDD" id="cd01949">
    <property type="entry name" value="GGDEF"/>
    <property type="match status" value="1"/>
</dbReference>
<dbReference type="InterPro" id="IPR042240">
    <property type="entry name" value="CHASE_sf"/>
</dbReference>
<keyword evidence="2 5" id="KW-0812">Transmembrane</keyword>
<feature type="transmembrane region" description="Helical" evidence="5">
    <location>
        <begin position="313"/>
        <end position="335"/>
    </location>
</feature>
<dbReference type="STRING" id="1776384.GCA_900086585_01216"/>
<dbReference type="GO" id="GO:0007165">
    <property type="term" value="P:signal transduction"/>
    <property type="evidence" value="ECO:0007669"/>
    <property type="project" value="UniProtKB-ARBA"/>
</dbReference>
<dbReference type="EMBL" id="QRMS01000008">
    <property type="protein sequence ID" value="RHJ83735.1"/>
    <property type="molecule type" value="Genomic_DNA"/>
</dbReference>
<evidence type="ECO:0000256" key="4">
    <source>
        <dbReference type="ARBA" id="ARBA00023136"/>
    </source>
</evidence>
<evidence type="ECO:0000256" key="5">
    <source>
        <dbReference type="SAM" id="Phobius"/>
    </source>
</evidence>
<comment type="subcellular location">
    <subcellularLocation>
        <location evidence="1">Membrane</location>
    </subcellularLocation>
</comment>
<dbReference type="OrthoDB" id="9805474at2"/>
<dbReference type="SMART" id="SM01079">
    <property type="entry name" value="CHASE"/>
    <property type="match status" value="1"/>
</dbReference>
<evidence type="ECO:0000313" key="9">
    <source>
        <dbReference type="Proteomes" id="UP000284841"/>
    </source>
</evidence>
<evidence type="ECO:0000256" key="3">
    <source>
        <dbReference type="ARBA" id="ARBA00022989"/>
    </source>
</evidence>
<dbReference type="SMART" id="SM00267">
    <property type="entry name" value="GGDEF"/>
    <property type="match status" value="1"/>
</dbReference>
<feature type="domain" description="GGDEF" evidence="7">
    <location>
        <begin position="374"/>
        <end position="502"/>
    </location>
</feature>
<dbReference type="SUPFAM" id="SSF55073">
    <property type="entry name" value="Nucleotide cyclase"/>
    <property type="match status" value="1"/>
</dbReference>
<dbReference type="InterPro" id="IPR006189">
    <property type="entry name" value="CHASE_dom"/>
</dbReference>
<keyword evidence="3 5" id="KW-1133">Transmembrane helix</keyword>
<name>A0A415DUP0_9FIRM</name>
<dbReference type="NCBIfam" id="TIGR00254">
    <property type="entry name" value="GGDEF"/>
    <property type="match status" value="1"/>
</dbReference>
<evidence type="ECO:0000256" key="1">
    <source>
        <dbReference type="ARBA" id="ARBA00004370"/>
    </source>
</evidence>
<organism evidence="8 9">
    <name type="scientific">Emergencia timonensis</name>
    <dbReference type="NCBI Taxonomy" id="1776384"/>
    <lineage>
        <taxon>Bacteria</taxon>
        <taxon>Bacillati</taxon>
        <taxon>Bacillota</taxon>
        <taxon>Clostridia</taxon>
        <taxon>Peptostreptococcales</taxon>
        <taxon>Anaerovoracaceae</taxon>
        <taxon>Emergencia</taxon>
    </lineage>
</organism>
<evidence type="ECO:0000259" key="6">
    <source>
        <dbReference type="PROSITE" id="PS50839"/>
    </source>
</evidence>
<dbReference type="InterPro" id="IPR052163">
    <property type="entry name" value="DGC-Regulatory_Protein"/>
</dbReference>
<gene>
    <name evidence="8" type="ORF">DW099_18615</name>
</gene>
<dbReference type="GO" id="GO:0016020">
    <property type="term" value="C:membrane"/>
    <property type="evidence" value="ECO:0007669"/>
    <property type="project" value="UniProtKB-SubCell"/>
</dbReference>
<dbReference type="PANTHER" id="PTHR46663">
    <property type="entry name" value="DIGUANYLATE CYCLASE DGCT-RELATED"/>
    <property type="match status" value="1"/>
</dbReference>
<keyword evidence="9" id="KW-1185">Reference proteome</keyword>
<sequence>MPGQTADHSDCFHITPPITYFVQFTLEKNACQMSKIASLSRFSLSSLAINGMMNREVGWMKLHNSRRLWAVLVIFFLFACLSAFVVVRINDSQRASNLEHGRYLLESEANKLQYSIDSRLLKLEILEMMVIEKKGMIHDFENTAKRLYDSDSSIRSIQMAPKGVVKYVYPVKGNEEAFGNLFTDPGRKEEAEYAKDTGNMTIAGPFELYQGGMGVVVRRPIFLTQNNQKSFWGFAIAVMDVPEIFDKAGLQELKKEGYLYQISRIMEDGSKQLIAGSKKITAEDAIEIGVDVPGGKWKLAICPTEGWISNHSLAIKAVVALLIDILAALLAFYFVTSERQKKGLDLLANTDPMTRLYNERYLTSKLKTLIHRETPFGLYYLDLNKFKVVNDSYGHDVGDKLLIAVAERIQDSIRDEDYACRIGGDEFAVIISADYEDAEYDRLRKSIKKAVEAPFAVDEIHLYPTVSCGYARYPHDEQSMDRLIKIADQRMYREKMASNKDW</sequence>
<evidence type="ECO:0000313" key="8">
    <source>
        <dbReference type="EMBL" id="RHJ83735.1"/>
    </source>
</evidence>
<dbReference type="InterPro" id="IPR000160">
    <property type="entry name" value="GGDEF_dom"/>
</dbReference>
<protein>
    <submittedName>
        <fullName evidence="8">Sensor domain-containing diguanylate cyclase</fullName>
    </submittedName>
</protein>
<dbReference type="Proteomes" id="UP000284841">
    <property type="component" value="Unassembled WGS sequence"/>
</dbReference>
<evidence type="ECO:0000256" key="2">
    <source>
        <dbReference type="ARBA" id="ARBA00022692"/>
    </source>
</evidence>
<dbReference type="InterPro" id="IPR043128">
    <property type="entry name" value="Rev_trsase/Diguanyl_cyclase"/>
</dbReference>
<dbReference type="PANTHER" id="PTHR46663:SF4">
    <property type="entry name" value="DIGUANYLATE CYCLASE DGCT-RELATED"/>
    <property type="match status" value="1"/>
</dbReference>
<accession>A0A415DUP0</accession>
<dbReference type="Pfam" id="PF00990">
    <property type="entry name" value="GGDEF"/>
    <property type="match status" value="1"/>
</dbReference>